<proteinExistence type="inferred from homology"/>
<comment type="similarity">
    <text evidence="1">Belongs to the short-chain dehydrogenases/reductases (SDR) family.</text>
</comment>
<dbReference type="Gene3D" id="3.40.50.720">
    <property type="entry name" value="NAD(P)-binding Rossmann-like Domain"/>
    <property type="match status" value="1"/>
</dbReference>
<evidence type="ECO:0000313" key="3">
    <source>
        <dbReference type="Proteomes" id="UP000703269"/>
    </source>
</evidence>
<accession>A0A9P3L762</accession>
<dbReference type="GO" id="GO:0005737">
    <property type="term" value="C:cytoplasm"/>
    <property type="evidence" value="ECO:0007669"/>
    <property type="project" value="TreeGrafter"/>
</dbReference>
<dbReference type="CDD" id="cd05325">
    <property type="entry name" value="carb_red_sniffer_like_SDR_c"/>
    <property type="match status" value="1"/>
</dbReference>
<gene>
    <name evidence="2" type="ORF">PsYK624_006560</name>
</gene>
<dbReference type="SUPFAM" id="SSF51735">
    <property type="entry name" value="NAD(P)-binding Rossmann-fold domains"/>
    <property type="match status" value="1"/>
</dbReference>
<dbReference type="GO" id="GO:0016491">
    <property type="term" value="F:oxidoreductase activity"/>
    <property type="evidence" value="ECO:0007669"/>
    <property type="project" value="TreeGrafter"/>
</dbReference>
<protein>
    <submittedName>
        <fullName evidence="2">SDR family oxidoreductase</fullName>
    </submittedName>
</protein>
<dbReference type="OrthoDB" id="5296at2759"/>
<dbReference type="PANTHER" id="PTHR43544">
    <property type="entry name" value="SHORT-CHAIN DEHYDROGENASE/REDUCTASE"/>
    <property type="match status" value="1"/>
</dbReference>
<dbReference type="AlphaFoldDB" id="A0A9P3L762"/>
<dbReference type="Pfam" id="PF00106">
    <property type="entry name" value="adh_short"/>
    <property type="match status" value="1"/>
</dbReference>
<sequence length="259" mass="28703">MSRFPFVLICPASRGLGHALARHYLRTTNLPVFATHRADTPTALRETLLSGMHDVDPERLHTLRVELASEASIARAAESLANQLPARGAHLHTAFFAGGVLHPERRPADLDAAQVLETFTVNTVAHLLCIKHFARFLPKHAPHDGAPPAKWVHVSARVGSVSDNHLGGWYSYRASKAALNQVVRTFDLHLETKKLPAICVGVHPGTVKTDFSKEFWNGVPKEKLFEPEYAAERLVEVVGGLKDDQRGRIWDWKGEEVKS</sequence>
<dbReference type="Proteomes" id="UP000703269">
    <property type="component" value="Unassembled WGS sequence"/>
</dbReference>
<organism evidence="2 3">
    <name type="scientific">Phanerochaete sordida</name>
    <dbReference type="NCBI Taxonomy" id="48140"/>
    <lineage>
        <taxon>Eukaryota</taxon>
        <taxon>Fungi</taxon>
        <taxon>Dikarya</taxon>
        <taxon>Basidiomycota</taxon>
        <taxon>Agaricomycotina</taxon>
        <taxon>Agaricomycetes</taxon>
        <taxon>Polyporales</taxon>
        <taxon>Phanerochaetaceae</taxon>
        <taxon>Phanerochaete</taxon>
    </lineage>
</organism>
<dbReference type="PANTHER" id="PTHR43544:SF12">
    <property type="entry name" value="NAD(P)-BINDING ROSSMANN-FOLD SUPERFAMILY PROTEIN"/>
    <property type="match status" value="1"/>
</dbReference>
<evidence type="ECO:0000256" key="1">
    <source>
        <dbReference type="ARBA" id="ARBA00006484"/>
    </source>
</evidence>
<dbReference type="InterPro" id="IPR051468">
    <property type="entry name" value="Fungal_SecMetab_SDRs"/>
</dbReference>
<reference evidence="2 3" key="1">
    <citation type="submission" date="2021-08" db="EMBL/GenBank/DDBJ databases">
        <title>Draft Genome Sequence of Phanerochaete sordida strain YK-624.</title>
        <authorList>
            <person name="Mori T."/>
            <person name="Dohra H."/>
            <person name="Suzuki T."/>
            <person name="Kawagishi H."/>
            <person name="Hirai H."/>
        </authorList>
    </citation>
    <scope>NUCLEOTIDE SEQUENCE [LARGE SCALE GENOMIC DNA]</scope>
    <source>
        <strain evidence="2 3">YK-624</strain>
    </source>
</reference>
<evidence type="ECO:0000313" key="2">
    <source>
        <dbReference type="EMBL" id="GJE84580.1"/>
    </source>
</evidence>
<dbReference type="InterPro" id="IPR002347">
    <property type="entry name" value="SDR_fam"/>
</dbReference>
<dbReference type="InterPro" id="IPR036291">
    <property type="entry name" value="NAD(P)-bd_dom_sf"/>
</dbReference>
<keyword evidence="3" id="KW-1185">Reference proteome</keyword>
<comment type="caution">
    <text evidence="2">The sequence shown here is derived from an EMBL/GenBank/DDBJ whole genome shotgun (WGS) entry which is preliminary data.</text>
</comment>
<name>A0A9P3L762_9APHY</name>
<dbReference type="EMBL" id="BPQB01000001">
    <property type="protein sequence ID" value="GJE84580.1"/>
    <property type="molecule type" value="Genomic_DNA"/>
</dbReference>